<accession>A0ABY9WWT7</accession>
<dbReference type="EMBL" id="CP043494">
    <property type="protein sequence ID" value="WNG47610.1"/>
    <property type="molecule type" value="Genomic_DNA"/>
</dbReference>
<feature type="signal peptide" evidence="1">
    <location>
        <begin position="1"/>
        <end position="19"/>
    </location>
</feature>
<evidence type="ECO:0000313" key="3">
    <source>
        <dbReference type="Proteomes" id="UP001611383"/>
    </source>
</evidence>
<name>A0ABY9WWT7_9BACT</name>
<organism evidence="2 3">
    <name type="scientific">Archangium minus</name>
    <dbReference type="NCBI Taxonomy" id="83450"/>
    <lineage>
        <taxon>Bacteria</taxon>
        <taxon>Pseudomonadati</taxon>
        <taxon>Myxococcota</taxon>
        <taxon>Myxococcia</taxon>
        <taxon>Myxococcales</taxon>
        <taxon>Cystobacterineae</taxon>
        <taxon>Archangiaceae</taxon>
        <taxon>Archangium</taxon>
    </lineage>
</organism>
<gene>
    <name evidence="2" type="ORF">F0U60_28415</name>
</gene>
<dbReference type="Proteomes" id="UP001611383">
    <property type="component" value="Chromosome"/>
</dbReference>
<dbReference type="InterPro" id="IPR037175">
    <property type="entry name" value="KFase_sf"/>
</dbReference>
<dbReference type="PROSITE" id="PS51257">
    <property type="entry name" value="PROKAR_LIPOPROTEIN"/>
    <property type="match status" value="1"/>
</dbReference>
<dbReference type="Pfam" id="PF04199">
    <property type="entry name" value="Cyclase"/>
    <property type="match status" value="1"/>
</dbReference>
<dbReference type="PANTHER" id="PTHR31118">
    <property type="entry name" value="CYCLASE-LIKE PROTEIN 2"/>
    <property type="match status" value="1"/>
</dbReference>
<dbReference type="InterPro" id="IPR007325">
    <property type="entry name" value="KFase/CYL"/>
</dbReference>
<feature type="chain" id="PRO_5045741342" evidence="1">
    <location>
        <begin position="20"/>
        <end position="266"/>
    </location>
</feature>
<protein>
    <submittedName>
        <fullName evidence="2">Cyclase family protein</fullName>
    </submittedName>
</protein>
<dbReference type="Gene3D" id="3.50.30.50">
    <property type="entry name" value="Putative cyclase"/>
    <property type="match status" value="1"/>
</dbReference>
<dbReference type="RefSeq" id="WP_395804151.1">
    <property type="nucleotide sequence ID" value="NZ_CP043494.1"/>
</dbReference>
<keyword evidence="1" id="KW-0732">Signal</keyword>
<evidence type="ECO:0000313" key="2">
    <source>
        <dbReference type="EMBL" id="WNG47610.1"/>
    </source>
</evidence>
<dbReference type="SUPFAM" id="SSF102198">
    <property type="entry name" value="Putative cyclase"/>
    <property type="match status" value="1"/>
</dbReference>
<sequence>MTNRSPFLLVLPLVVCACATTAPRFPSGAVVDMTYPFDEQTIYWPTEAGFQLKKEAYGHTPQGYFYAANSFSSAEHGGTHFDAPIHFAEGHPSVDQIPLEKLMGEAVLIDVTRQCAANPDYQVTQEDFAAWEKEHGRIPDGAIVLLRTGYGARWPDRKSYLGTEERGAEAVAKLHFPGLHPETARWLVGNRSIKAIGLDTASIDYGQSTLFESHQVLFAHDIPAFENVANLDRLPAKGFAVIAFPMKIKGGSGGPLRIAAVLGQGS</sequence>
<reference evidence="2 3" key="1">
    <citation type="submission" date="2019-08" db="EMBL/GenBank/DDBJ databases">
        <title>Archangium and Cystobacter genomes.</title>
        <authorList>
            <person name="Chen I.-C.K."/>
            <person name="Wielgoss S."/>
        </authorList>
    </citation>
    <scope>NUCLEOTIDE SEQUENCE [LARGE SCALE GENOMIC DNA]</scope>
    <source>
        <strain evidence="2 3">Cbm 6</strain>
    </source>
</reference>
<evidence type="ECO:0000256" key="1">
    <source>
        <dbReference type="SAM" id="SignalP"/>
    </source>
</evidence>
<dbReference type="PANTHER" id="PTHR31118:SF12">
    <property type="entry name" value="CYCLASE-LIKE PROTEIN 2"/>
    <property type="match status" value="1"/>
</dbReference>
<proteinExistence type="predicted"/>
<keyword evidence="3" id="KW-1185">Reference proteome</keyword>